<gene>
    <name evidence="2" type="ORF">NI17_000420</name>
</gene>
<evidence type="ECO:0000313" key="3">
    <source>
        <dbReference type="Proteomes" id="UP000265719"/>
    </source>
</evidence>
<name>A0AA97LXQ6_9ACTN</name>
<accession>A0AA97LXQ6</accession>
<dbReference type="Proteomes" id="UP000265719">
    <property type="component" value="Chromosome"/>
</dbReference>
<dbReference type="AlphaFoldDB" id="A0AA97LXQ6"/>
<sequence length="47" mass="5339">MSRSENALPRRTVERSRPEGVGDLSRHCPDRATLERVLEALHDLGRV</sequence>
<feature type="compositionally biased region" description="Basic and acidic residues" evidence="1">
    <location>
        <begin position="11"/>
        <end position="27"/>
    </location>
</feature>
<dbReference type="RefSeq" id="WP_157129654.1">
    <property type="nucleotide sequence ID" value="NZ_CP063196.1"/>
</dbReference>
<organism evidence="2 3">
    <name type="scientific">Thermobifida halotolerans</name>
    <dbReference type="NCBI Taxonomy" id="483545"/>
    <lineage>
        <taxon>Bacteria</taxon>
        <taxon>Bacillati</taxon>
        <taxon>Actinomycetota</taxon>
        <taxon>Actinomycetes</taxon>
        <taxon>Streptosporangiales</taxon>
        <taxon>Nocardiopsidaceae</taxon>
        <taxon>Thermobifida</taxon>
    </lineage>
</organism>
<protein>
    <submittedName>
        <fullName evidence="2">Uncharacterized protein</fullName>
    </submittedName>
</protein>
<dbReference type="KEGG" id="thao:NI17_000420"/>
<keyword evidence="3" id="KW-1185">Reference proteome</keyword>
<proteinExistence type="predicted"/>
<evidence type="ECO:0000256" key="1">
    <source>
        <dbReference type="SAM" id="MobiDB-lite"/>
    </source>
</evidence>
<reference evidence="2" key="1">
    <citation type="submission" date="2020-10" db="EMBL/GenBank/DDBJ databases">
        <title>De novo genome project of the cellulose decomposer Thermobifida halotolerans type strain.</title>
        <authorList>
            <person name="Nagy I."/>
            <person name="Horvath B."/>
            <person name="Kukolya J."/>
            <person name="Nagy I."/>
            <person name="Orsini M."/>
        </authorList>
    </citation>
    <scope>NUCLEOTIDE SEQUENCE</scope>
    <source>
        <strain evidence="2">DSM 44931</strain>
    </source>
</reference>
<dbReference type="EMBL" id="CP063196">
    <property type="protein sequence ID" value="UOE19771.1"/>
    <property type="molecule type" value="Genomic_DNA"/>
</dbReference>
<evidence type="ECO:0000313" key="2">
    <source>
        <dbReference type="EMBL" id="UOE19771.1"/>
    </source>
</evidence>
<feature type="region of interest" description="Disordered" evidence="1">
    <location>
        <begin position="1"/>
        <end position="27"/>
    </location>
</feature>